<accession>A0A327WQS0</accession>
<name>A0A327WQS0_9GAMM</name>
<evidence type="ECO:0000313" key="3">
    <source>
        <dbReference type="Proteomes" id="UP000249203"/>
    </source>
</evidence>
<evidence type="ECO:0000313" key="2">
    <source>
        <dbReference type="EMBL" id="RUO27532.1"/>
    </source>
</evidence>
<dbReference type="Proteomes" id="UP000249203">
    <property type="component" value="Unassembled WGS sequence"/>
</dbReference>
<dbReference type="EMBL" id="QLMD01000015">
    <property type="protein sequence ID" value="RAJ93963.1"/>
    <property type="molecule type" value="Genomic_DNA"/>
</dbReference>
<proteinExistence type="predicted"/>
<dbReference type="Proteomes" id="UP000287865">
    <property type="component" value="Unassembled WGS sequence"/>
</dbReference>
<keyword evidence="4" id="KW-1185">Reference proteome</keyword>
<protein>
    <recommendedName>
        <fullName evidence="5">RiboL-PSP-HEPN domain-containing protein</fullName>
    </recommendedName>
</protein>
<evidence type="ECO:0008006" key="5">
    <source>
        <dbReference type="Google" id="ProtNLM"/>
    </source>
</evidence>
<reference evidence="1 3" key="2">
    <citation type="submission" date="2018-06" db="EMBL/GenBank/DDBJ databases">
        <title>Genomic Encyclopedia of Type Strains, Phase III (KMG-III): the genomes of soil and plant-associated and newly described type strains.</title>
        <authorList>
            <person name="Whitman W."/>
        </authorList>
    </citation>
    <scope>NUCLEOTIDE SEQUENCE [LARGE SCALE GENOMIC DNA]</scope>
    <source>
        <strain evidence="1 3">CGMCC 1.15366</strain>
    </source>
</reference>
<evidence type="ECO:0000313" key="4">
    <source>
        <dbReference type="Proteomes" id="UP000287865"/>
    </source>
</evidence>
<dbReference type="AlphaFoldDB" id="A0A327WQS0"/>
<evidence type="ECO:0000313" key="1">
    <source>
        <dbReference type="EMBL" id="RAJ93963.1"/>
    </source>
</evidence>
<reference evidence="2 4" key="1">
    <citation type="journal article" date="2018" name="Front. Microbiol.">
        <title>Genome-Based Analysis Reveals the Taxonomy and Diversity of the Family Idiomarinaceae.</title>
        <authorList>
            <person name="Liu Y."/>
            <person name="Lai Q."/>
            <person name="Shao Z."/>
        </authorList>
    </citation>
    <scope>NUCLEOTIDE SEQUENCE [LARGE SCALE GENOMIC DNA]</scope>
    <source>
        <strain evidence="2 4">CF12-14</strain>
    </source>
</reference>
<dbReference type="RefSeq" id="WP_111570281.1">
    <property type="nucleotide sequence ID" value="NZ_PIPK01000002.1"/>
</dbReference>
<comment type="caution">
    <text evidence="1">The sequence shown here is derived from an EMBL/GenBank/DDBJ whole genome shotgun (WGS) entry which is preliminary data.</text>
</comment>
<dbReference type="EMBL" id="PIPK01000002">
    <property type="protein sequence ID" value="RUO27532.1"/>
    <property type="molecule type" value="Genomic_DNA"/>
</dbReference>
<sequence length="192" mass="21725">MNIEPGLQFFGSLVDLDCHIQDLKLVLKKTEEISFSEHRESESLISDIYPDTTRKTFIVSLLISLNAQMSGYCTHLKKYDGQKIKWNDLKGSALERFIKYSEKVCGLSPVADEATKQKMRGLIELRNCIVHSDSEIEGFGKAAALRSFTSHIKGISLASGRIELTLEACMECADLIHSFMESDLYQYFWTPS</sequence>
<organism evidence="1 3">
    <name type="scientific">Aliidiomarina maris</name>
    <dbReference type="NCBI Taxonomy" id="531312"/>
    <lineage>
        <taxon>Bacteria</taxon>
        <taxon>Pseudomonadati</taxon>
        <taxon>Pseudomonadota</taxon>
        <taxon>Gammaproteobacteria</taxon>
        <taxon>Alteromonadales</taxon>
        <taxon>Idiomarinaceae</taxon>
        <taxon>Aliidiomarina</taxon>
    </lineage>
</organism>
<gene>
    <name evidence="1" type="ORF">B0I24_11566</name>
    <name evidence="2" type="ORF">CWE07_02570</name>
</gene>
<dbReference type="OrthoDB" id="7068682at2"/>